<evidence type="ECO:0000313" key="2">
    <source>
        <dbReference type="EMBL" id="SOB60003.1"/>
    </source>
</evidence>
<sequence length="161" mass="18609">MARYYRHYSRKGRKGRTISLTDALPSYFDKKDTSGGMLLVQLWNAWDDLMGEMAHVARPLGHRGRKLILAAEDPMVMQEAQFLAPMILEKINGYLEQDFFDKVVFELLNGRSPLDGYTRPEAEKPPRKLKKPNELGALNEKLDPNSPLGKCYRAYQRMFEE</sequence>
<protein>
    <recommendedName>
        <fullName evidence="4">DUF721 domain-containing protein</fullName>
    </recommendedName>
</protein>
<organism evidence="2 3">
    <name type="scientific">Pseudodesulfovibrio profundus</name>
    <dbReference type="NCBI Taxonomy" id="57320"/>
    <lineage>
        <taxon>Bacteria</taxon>
        <taxon>Pseudomonadati</taxon>
        <taxon>Thermodesulfobacteriota</taxon>
        <taxon>Desulfovibrionia</taxon>
        <taxon>Desulfovibrionales</taxon>
        <taxon>Desulfovibrionaceae</taxon>
    </lineage>
</organism>
<keyword evidence="3" id="KW-1185">Reference proteome</keyword>
<dbReference type="OrthoDB" id="5471833at2"/>
<proteinExistence type="predicted"/>
<evidence type="ECO:0008006" key="4">
    <source>
        <dbReference type="Google" id="ProtNLM"/>
    </source>
</evidence>
<dbReference type="RefSeq" id="WP_097012784.1">
    <property type="nucleotide sequence ID" value="NZ_LT907975.1"/>
</dbReference>
<dbReference type="KEGG" id="pprf:DPRO_3093"/>
<evidence type="ECO:0000256" key="1">
    <source>
        <dbReference type="SAM" id="MobiDB-lite"/>
    </source>
</evidence>
<gene>
    <name evidence="2" type="ORF">DPRO_3093</name>
</gene>
<feature type="region of interest" description="Disordered" evidence="1">
    <location>
        <begin position="115"/>
        <end position="142"/>
    </location>
</feature>
<dbReference type="Proteomes" id="UP000219215">
    <property type="component" value="Chromosome DPRO"/>
</dbReference>
<dbReference type="InterPro" id="IPR007922">
    <property type="entry name" value="DciA-like"/>
</dbReference>
<accession>A0A2C8FD69</accession>
<evidence type="ECO:0000313" key="3">
    <source>
        <dbReference type="Proteomes" id="UP000219215"/>
    </source>
</evidence>
<dbReference type="EMBL" id="LT907975">
    <property type="protein sequence ID" value="SOB60003.1"/>
    <property type="molecule type" value="Genomic_DNA"/>
</dbReference>
<reference evidence="3" key="1">
    <citation type="submission" date="2017-09" db="EMBL/GenBank/DDBJ databases">
        <authorList>
            <person name="Regsiter A."/>
            <person name="William W."/>
        </authorList>
    </citation>
    <scope>NUCLEOTIDE SEQUENCE [LARGE SCALE GENOMIC DNA]</scope>
    <source>
        <strain evidence="3">500-1</strain>
    </source>
</reference>
<dbReference type="Pfam" id="PF05258">
    <property type="entry name" value="DciA"/>
    <property type="match status" value="1"/>
</dbReference>
<dbReference type="AlphaFoldDB" id="A0A2C8FD69"/>
<name>A0A2C8FD69_9BACT</name>